<gene>
    <name evidence="1" type="ORF">CesoFtcFv8_008106</name>
</gene>
<sequence length="96" mass="10759">MAPGVSTLSSELLSHAQALSESNGRGLVTRAQSHVSESIWAQGRKNDHWGGFNTARISTHARTLPYLEIMQLYVMRSGVMELMLVLERRPSLYLFN</sequence>
<keyword evidence="2" id="KW-1185">Reference proteome</keyword>
<reference evidence="1 2" key="1">
    <citation type="journal article" date="2023" name="Mol. Biol. Evol.">
        <title>Genomics of Secondarily Temperate Adaptation in the Only Non-Antarctic Icefish.</title>
        <authorList>
            <person name="Rivera-Colon A.G."/>
            <person name="Rayamajhi N."/>
            <person name="Minhas B.F."/>
            <person name="Madrigal G."/>
            <person name="Bilyk K.T."/>
            <person name="Yoon V."/>
            <person name="Hune M."/>
            <person name="Gregory S."/>
            <person name="Cheng C.H.C."/>
            <person name="Catchen J.M."/>
        </authorList>
    </citation>
    <scope>NUCLEOTIDE SEQUENCE [LARGE SCALE GENOMIC DNA]</scope>
    <source>
        <strain evidence="1">JC2023a</strain>
    </source>
</reference>
<comment type="caution">
    <text evidence="1">The sequence shown here is derived from an EMBL/GenBank/DDBJ whole genome shotgun (WGS) entry which is preliminary data.</text>
</comment>
<protein>
    <submittedName>
        <fullName evidence="1">Uncharacterized protein</fullName>
    </submittedName>
</protein>
<dbReference type="EMBL" id="JAULUE010002051">
    <property type="protein sequence ID" value="KAK5902892.1"/>
    <property type="molecule type" value="Genomic_DNA"/>
</dbReference>
<accession>A0AAN8CFQ7</accession>
<name>A0AAN8CFQ7_9TELE</name>
<dbReference type="Proteomes" id="UP001335648">
    <property type="component" value="Unassembled WGS sequence"/>
</dbReference>
<evidence type="ECO:0000313" key="1">
    <source>
        <dbReference type="EMBL" id="KAK5902892.1"/>
    </source>
</evidence>
<proteinExistence type="predicted"/>
<dbReference type="AlphaFoldDB" id="A0AAN8CFQ7"/>
<evidence type="ECO:0000313" key="2">
    <source>
        <dbReference type="Proteomes" id="UP001335648"/>
    </source>
</evidence>
<organism evidence="1 2">
    <name type="scientific">Champsocephalus esox</name>
    <name type="common">pike icefish</name>
    <dbReference type="NCBI Taxonomy" id="159716"/>
    <lineage>
        <taxon>Eukaryota</taxon>
        <taxon>Metazoa</taxon>
        <taxon>Chordata</taxon>
        <taxon>Craniata</taxon>
        <taxon>Vertebrata</taxon>
        <taxon>Euteleostomi</taxon>
        <taxon>Actinopterygii</taxon>
        <taxon>Neopterygii</taxon>
        <taxon>Teleostei</taxon>
        <taxon>Neoteleostei</taxon>
        <taxon>Acanthomorphata</taxon>
        <taxon>Eupercaria</taxon>
        <taxon>Perciformes</taxon>
        <taxon>Notothenioidei</taxon>
        <taxon>Channichthyidae</taxon>
        <taxon>Champsocephalus</taxon>
    </lineage>
</organism>